<dbReference type="PANTHER" id="PTHR47529:SF1">
    <property type="entry name" value="PERIPLASMIC CHAPERONE PPID"/>
    <property type="match status" value="1"/>
</dbReference>
<evidence type="ECO:0000256" key="2">
    <source>
        <dbReference type="ARBA" id="ARBA00022475"/>
    </source>
</evidence>
<evidence type="ECO:0000313" key="14">
    <source>
        <dbReference type="EMBL" id="MBL6902597.1"/>
    </source>
</evidence>
<dbReference type="Pfam" id="PF13624">
    <property type="entry name" value="SurA_N_3"/>
    <property type="match status" value="1"/>
</dbReference>
<evidence type="ECO:0000313" key="15">
    <source>
        <dbReference type="Proteomes" id="UP000705230"/>
    </source>
</evidence>
<dbReference type="SUPFAM" id="SSF109998">
    <property type="entry name" value="Triger factor/SurA peptide-binding domain-like"/>
    <property type="match status" value="1"/>
</dbReference>
<organism evidence="14 15">
    <name type="scientific">SAR86 cluster bacterium</name>
    <dbReference type="NCBI Taxonomy" id="2030880"/>
    <lineage>
        <taxon>Bacteria</taxon>
        <taxon>Pseudomonadati</taxon>
        <taxon>Pseudomonadota</taxon>
        <taxon>Gammaproteobacteria</taxon>
        <taxon>SAR86 cluster</taxon>
    </lineage>
</organism>
<dbReference type="GO" id="GO:0003755">
    <property type="term" value="F:peptidyl-prolyl cis-trans isomerase activity"/>
    <property type="evidence" value="ECO:0007669"/>
    <property type="project" value="UniProtKB-KW"/>
</dbReference>
<evidence type="ECO:0000256" key="8">
    <source>
        <dbReference type="ARBA" id="ARBA00038408"/>
    </source>
</evidence>
<evidence type="ECO:0000256" key="7">
    <source>
        <dbReference type="ARBA" id="ARBA00023186"/>
    </source>
</evidence>
<proteinExistence type="inferred from homology"/>
<evidence type="ECO:0000256" key="6">
    <source>
        <dbReference type="ARBA" id="ARBA00023136"/>
    </source>
</evidence>
<comment type="similarity">
    <text evidence="8">Belongs to the PpiD chaperone family.</text>
</comment>
<reference evidence="14" key="1">
    <citation type="submission" date="2020-10" db="EMBL/GenBank/DDBJ databases">
        <title>Microbiome of the Black Sea water column analyzed by genome centric metagenomics.</title>
        <authorList>
            <person name="Cabello-Yeves P.J."/>
            <person name="Callieri C."/>
            <person name="Picazo A."/>
            <person name="Mehrshad M."/>
            <person name="Haro-Moreno J.M."/>
            <person name="Roda-Garcia J."/>
            <person name="Dzembekova N."/>
            <person name="Slabakova V."/>
            <person name="Slabakova N."/>
            <person name="Moncheva S."/>
            <person name="Rodriguez-Valera F."/>
        </authorList>
    </citation>
    <scope>NUCLEOTIDE SEQUENCE</scope>
    <source>
        <strain evidence="14">BS30m-G43</strain>
    </source>
</reference>
<dbReference type="InterPro" id="IPR052029">
    <property type="entry name" value="PpiD_chaperone"/>
</dbReference>
<keyword evidence="7" id="KW-0143">Chaperone</keyword>
<feature type="transmembrane region" description="Helical" evidence="12">
    <location>
        <begin position="14"/>
        <end position="37"/>
    </location>
</feature>
<sequence length="612" mass="68732">MLESLRSFLSGKTLLIFVTIMAIPFVFFGSSSVGTIFTTYGKVNGLEVSQADLNSANNTVNQRLLETYGEDFSMPEDILLEMVKEEIISQKTLLSQTRDMGILVSENDAKDQIMMSPNFQTDGQFDEIAFETAIRTQGYTPNDYISIVTEGMAKNYLIDSIASSFFTLDNEILDIAKLIEQERDITFTKIDFNALKSTIQADLTEAKAYYESNSINFFSNEERSMNYITINNDDYRSLVEVPDNYLEEAYEDYLQRIEMRSEKRASHIMVDLVNYPSKAEALKIITLAEKELNSGKDFNEVVLTYSEDIISKELDGDIGYSSGDVFPDEFENALAKMTKGEVSDIIFSEATNSFHILKLTEINQEVADSFDNMKDALLEELVSAESQALMDEDRDIIDNAILDNLSLEELAQSLGLEIKTSGNLTLENFDFEIKNSQIAQTLFSIPSGFNSAEVIELEEGMVVMSLNTIQESTLMPFDSVIENAIDSVRDQKALALSLSVQESMKTDTDFDKSASYISQDNFIGVQRFSSLLPAEVLQKVFVSQTNEQFQVTASNGDSYLMTVNSVNSPDDDFLESLVDEYKEFSKSQVSNKMATLVFDELRNSAKVNLQNL</sequence>
<comment type="caution">
    <text evidence="14">The sequence shown here is derived from an EMBL/GenBank/DDBJ whole genome shotgun (WGS) entry which is preliminary data.</text>
</comment>
<feature type="domain" description="PpiC" evidence="13">
    <location>
        <begin position="260"/>
        <end position="361"/>
    </location>
</feature>
<dbReference type="InterPro" id="IPR000297">
    <property type="entry name" value="PPIase_PpiC"/>
</dbReference>
<protein>
    <recommendedName>
        <fullName evidence="9">Periplasmic chaperone PpiD</fullName>
    </recommendedName>
    <alternativeName>
        <fullName evidence="10">Periplasmic folding chaperone</fullName>
    </alternativeName>
</protein>
<dbReference type="Gene3D" id="3.10.50.40">
    <property type="match status" value="1"/>
</dbReference>
<dbReference type="Proteomes" id="UP000705230">
    <property type="component" value="Unassembled WGS sequence"/>
</dbReference>
<comment type="subcellular location">
    <subcellularLocation>
        <location evidence="1">Cell inner membrane</location>
        <topology evidence="1">Single-pass type II membrane protein</topology>
        <orientation evidence="1">Periplasmic side</orientation>
    </subcellularLocation>
</comment>
<evidence type="ECO:0000256" key="5">
    <source>
        <dbReference type="ARBA" id="ARBA00022989"/>
    </source>
</evidence>
<evidence type="ECO:0000256" key="10">
    <source>
        <dbReference type="ARBA" id="ARBA00042775"/>
    </source>
</evidence>
<evidence type="ECO:0000256" key="3">
    <source>
        <dbReference type="ARBA" id="ARBA00022519"/>
    </source>
</evidence>
<dbReference type="Pfam" id="PF00639">
    <property type="entry name" value="Rotamase"/>
    <property type="match status" value="1"/>
</dbReference>
<dbReference type="PROSITE" id="PS50198">
    <property type="entry name" value="PPIC_PPIASE_2"/>
    <property type="match status" value="1"/>
</dbReference>
<keyword evidence="4 12" id="KW-0812">Transmembrane</keyword>
<dbReference type="PANTHER" id="PTHR47529">
    <property type="entry name" value="PEPTIDYL-PROLYL CIS-TRANS ISOMERASE D"/>
    <property type="match status" value="1"/>
</dbReference>
<keyword evidence="11" id="KW-0413">Isomerase</keyword>
<keyword evidence="6 12" id="KW-0472">Membrane</keyword>
<keyword evidence="2" id="KW-1003">Cell membrane</keyword>
<keyword evidence="5 12" id="KW-1133">Transmembrane helix</keyword>
<dbReference type="SUPFAM" id="SSF54534">
    <property type="entry name" value="FKBP-like"/>
    <property type="match status" value="1"/>
</dbReference>
<evidence type="ECO:0000256" key="11">
    <source>
        <dbReference type="PROSITE-ProRule" id="PRU00278"/>
    </source>
</evidence>
<name>A0A937J620_9GAMM</name>
<evidence type="ECO:0000256" key="12">
    <source>
        <dbReference type="SAM" id="Phobius"/>
    </source>
</evidence>
<dbReference type="AlphaFoldDB" id="A0A937J620"/>
<keyword evidence="11" id="KW-0697">Rotamase</keyword>
<evidence type="ECO:0000256" key="1">
    <source>
        <dbReference type="ARBA" id="ARBA00004382"/>
    </source>
</evidence>
<evidence type="ECO:0000259" key="13">
    <source>
        <dbReference type="PROSITE" id="PS50198"/>
    </source>
</evidence>
<dbReference type="Gene3D" id="1.10.4030.10">
    <property type="entry name" value="Porin chaperone SurA, peptide-binding domain"/>
    <property type="match status" value="1"/>
</dbReference>
<evidence type="ECO:0000256" key="4">
    <source>
        <dbReference type="ARBA" id="ARBA00022692"/>
    </source>
</evidence>
<evidence type="ECO:0000256" key="9">
    <source>
        <dbReference type="ARBA" id="ARBA00040743"/>
    </source>
</evidence>
<gene>
    <name evidence="14" type="ORF">ISR29_00140</name>
</gene>
<dbReference type="InterPro" id="IPR027304">
    <property type="entry name" value="Trigger_fact/SurA_dom_sf"/>
</dbReference>
<accession>A0A937J620</accession>
<keyword evidence="3" id="KW-0997">Cell inner membrane</keyword>
<dbReference type="GO" id="GO:0005886">
    <property type="term" value="C:plasma membrane"/>
    <property type="evidence" value="ECO:0007669"/>
    <property type="project" value="UniProtKB-SubCell"/>
</dbReference>
<dbReference type="InterPro" id="IPR046357">
    <property type="entry name" value="PPIase_dom_sf"/>
</dbReference>
<dbReference type="EMBL" id="JADHSG010000001">
    <property type="protein sequence ID" value="MBL6902597.1"/>
    <property type="molecule type" value="Genomic_DNA"/>
</dbReference>